<keyword evidence="8" id="KW-1185">Reference proteome</keyword>
<feature type="domain" description="Peptidase S54 rhomboid" evidence="6">
    <location>
        <begin position="54"/>
        <end position="214"/>
    </location>
</feature>
<dbReference type="InterPro" id="IPR035952">
    <property type="entry name" value="Rhomboid-like_sf"/>
</dbReference>
<name>A0ABR4YJD9_9BACT</name>
<gene>
    <name evidence="7" type="ORF">LG35_04690</name>
</gene>
<dbReference type="Pfam" id="PF01694">
    <property type="entry name" value="Rhomboid"/>
    <property type="match status" value="1"/>
</dbReference>
<dbReference type="PANTHER" id="PTHR43066:SF11">
    <property type="entry name" value="PEPTIDASE S54 RHOMBOID DOMAIN-CONTAINING PROTEIN"/>
    <property type="match status" value="1"/>
</dbReference>
<proteinExistence type="predicted"/>
<dbReference type="Proteomes" id="UP000030889">
    <property type="component" value="Unassembled WGS sequence"/>
</dbReference>
<feature type="transmembrane region" description="Helical" evidence="5">
    <location>
        <begin position="12"/>
        <end position="35"/>
    </location>
</feature>
<evidence type="ECO:0000313" key="8">
    <source>
        <dbReference type="Proteomes" id="UP000030889"/>
    </source>
</evidence>
<dbReference type="PANTHER" id="PTHR43066">
    <property type="entry name" value="RHOMBOID-RELATED PROTEIN"/>
    <property type="match status" value="1"/>
</dbReference>
<evidence type="ECO:0000256" key="5">
    <source>
        <dbReference type="SAM" id="Phobius"/>
    </source>
</evidence>
<feature type="transmembrane region" description="Helical" evidence="5">
    <location>
        <begin position="55"/>
        <end position="82"/>
    </location>
</feature>
<reference evidence="7 8" key="1">
    <citation type="submission" date="2014-09" db="EMBL/GenBank/DDBJ databases">
        <title>Alistipes sp. 627, sp. nov., a novel member of the family Rikenellaceae isolated from human faeces.</title>
        <authorList>
            <person name="Shkoporov A.N."/>
            <person name="Chaplin A.V."/>
            <person name="Motuzova O.V."/>
            <person name="Kafarskaia L.I."/>
            <person name="Khokhlova E.V."/>
            <person name="Efimov B.A."/>
        </authorList>
    </citation>
    <scope>NUCLEOTIDE SEQUENCE [LARGE SCALE GENOMIC DNA]</scope>
    <source>
        <strain evidence="7 8">627</strain>
    </source>
</reference>
<dbReference type="EMBL" id="JRGF01000005">
    <property type="protein sequence ID" value="KHE42207.1"/>
    <property type="molecule type" value="Genomic_DNA"/>
</dbReference>
<evidence type="ECO:0000256" key="4">
    <source>
        <dbReference type="ARBA" id="ARBA00023136"/>
    </source>
</evidence>
<comment type="caution">
    <text evidence="7">The sequence shown here is derived from an EMBL/GenBank/DDBJ whole genome shotgun (WGS) entry which is preliminary data.</text>
</comment>
<sequence length="222" mass="24584">MAIANGAFRTPPVVANLLIINILVFLAEILLPGRISNALLEFGALSFWKGGDFHIWQPLTYMFLHANFGHIFFNMFALWMFGRGLEYDLGSRRFLTYYIVCGIGAGLIQLGVNWIEYAAAAADPGVPPALLARYAHTYTIGASGAVFGLLLAFGLLHPNNVIMLVFPPIALKAKWFVVIYGVIELVAGISGRGGVAHFAHLGGMLFGWLLLWYWKKKGWIYY</sequence>
<comment type="subcellular location">
    <subcellularLocation>
        <location evidence="1">Membrane</location>
        <topology evidence="1">Multi-pass membrane protein</topology>
    </subcellularLocation>
</comment>
<dbReference type="Gene3D" id="1.20.1540.10">
    <property type="entry name" value="Rhomboid-like"/>
    <property type="match status" value="1"/>
</dbReference>
<dbReference type="InterPro" id="IPR022764">
    <property type="entry name" value="Peptidase_S54_rhomboid_dom"/>
</dbReference>
<organism evidence="7 8">
    <name type="scientific">Alistipes inops</name>
    <dbReference type="NCBI Taxonomy" id="1501391"/>
    <lineage>
        <taxon>Bacteria</taxon>
        <taxon>Pseudomonadati</taxon>
        <taxon>Bacteroidota</taxon>
        <taxon>Bacteroidia</taxon>
        <taxon>Bacteroidales</taxon>
        <taxon>Rikenellaceae</taxon>
        <taxon>Alistipes</taxon>
    </lineage>
</organism>
<evidence type="ECO:0000256" key="2">
    <source>
        <dbReference type="ARBA" id="ARBA00022692"/>
    </source>
</evidence>
<evidence type="ECO:0000256" key="1">
    <source>
        <dbReference type="ARBA" id="ARBA00004141"/>
    </source>
</evidence>
<protein>
    <submittedName>
        <fullName evidence="7">Membrane protein</fullName>
    </submittedName>
</protein>
<accession>A0ABR4YJD9</accession>
<feature type="transmembrane region" description="Helical" evidence="5">
    <location>
        <begin position="94"/>
        <end position="115"/>
    </location>
</feature>
<keyword evidence="4 5" id="KW-0472">Membrane</keyword>
<feature type="transmembrane region" description="Helical" evidence="5">
    <location>
        <begin position="135"/>
        <end position="156"/>
    </location>
</feature>
<feature type="transmembrane region" description="Helical" evidence="5">
    <location>
        <begin position="163"/>
        <end position="183"/>
    </location>
</feature>
<feature type="transmembrane region" description="Helical" evidence="5">
    <location>
        <begin position="195"/>
        <end position="214"/>
    </location>
</feature>
<dbReference type="RefSeq" id="WP_022064142.1">
    <property type="nucleotide sequence ID" value="NZ_JRGF01000005.1"/>
</dbReference>
<dbReference type="SUPFAM" id="SSF144091">
    <property type="entry name" value="Rhomboid-like"/>
    <property type="match status" value="1"/>
</dbReference>
<keyword evidence="3 5" id="KW-1133">Transmembrane helix</keyword>
<evidence type="ECO:0000259" key="6">
    <source>
        <dbReference type="Pfam" id="PF01694"/>
    </source>
</evidence>
<keyword evidence="2 5" id="KW-0812">Transmembrane</keyword>
<evidence type="ECO:0000256" key="3">
    <source>
        <dbReference type="ARBA" id="ARBA00022989"/>
    </source>
</evidence>
<evidence type="ECO:0000313" key="7">
    <source>
        <dbReference type="EMBL" id="KHE42207.1"/>
    </source>
</evidence>